<feature type="transmembrane region" description="Helical" evidence="1">
    <location>
        <begin position="35"/>
        <end position="52"/>
    </location>
</feature>
<dbReference type="Proteomes" id="UP000286482">
    <property type="component" value="Unassembled WGS sequence"/>
</dbReference>
<protein>
    <submittedName>
        <fullName evidence="2">Uncharacterized protein</fullName>
    </submittedName>
</protein>
<keyword evidence="3" id="KW-1185">Reference proteome</keyword>
<dbReference type="RefSeq" id="WP_120356394.1">
    <property type="nucleotide sequence ID" value="NZ_RAQO01000010.1"/>
</dbReference>
<evidence type="ECO:0000313" key="3">
    <source>
        <dbReference type="Proteomes" id="UP000286482"/>
    </source>
</evidence>
<dbReference type="OrthoDB" id="1550909at2"/>
<organism evidence="2 3">
    <name type="scientific">Alginatibacterium sediminis</name>
    <dbReference type="NCBI Taxonomy" id="2164068"/>
    <lineage>
        <taxon>Bacteria</taxon>
        <taxon>Pseudomonadati</taxon>
        <taxon>Pseudomonadota</taxon>
        <taxon>Gammaproteobacteria</taxon>
        <taxon>Alteromonadales</taxon>
        <taxon>Alteromonadaceae</taxon>
        <taxon>Alginatibacterium</taxon>
    </lineage>
</organism>
<feature type="transmembrane region" description="Helical" evidence="1">
    <location>
        <begin position="121"/>
        <end position="138"/>
    </location>
</feature>
<comment type="caution">
    <text evidence="2">The sequence shown here is derived from an EMBL/GenBank/DDBJ whole genome shotgun (WGS) entry which is preliminary data.</text>
</comment>
<keyword evidence="1" id="KW-0812">Transmembrane</keyword>
<keyword evidence="1" id="KW-1133">Transmembrane helix</keyword>
<name>A0A420E6W0_9ALTE</name>
<reference evidence="2 3" key="1">
    <citation type="submission" date="2018-09" db="EMBL/GenBank/DDBJ databases">
        <authorList>
            <person name="Wang Z."/>
        </authorList>
    </citation>
    <scope>NUCLEOTIDE SEQUENCE [LARGE SCALE GENOMIC DNA]</scope>
    <source>
        <strain evidence="2 3">ALS 81</strain>
    </source>
</reference>
<dbReference type="EMBL" id="RAQO01000010">
    <property type="protein sequence ID" value="RKF13684.1"/>
    <property type="molecule type" value="Genomic_DNA"/>
</dbReference>
<proteinExistence type="predicted"/>
<accession>A0A420E6W0</accession>
<dbReference type="AlphaFoldDB" id="A0A420E6W0"/>
<evidence type="ECO:0000256" key="1">
    <source>
        <dbReference type="SAM" id="Phobius"/>
    </source>
</evidence>
<gene>
    <name evidence="2" type="ORF">DBZ36_18095</name>
</gene>
<evidence type="ECO:0000313" key="2">
    <source>
        <dbReference type="EMBL" id="RKF13684.1"/>
    </source>
</evidence>
<feature type="transmembrane region" description="Helical" evidence="1">
    <location>
        <begin position="98"/>
        <end position="115"/>
    </location>
</feature>
<feature type="transmembrane region" description="Helical" evidence="1">
    <location>
        <begin position="58"/>
        <end position="77"/>
    </location>
</feature>
<sequence length="200" mass="22528">MRVNWNFPLPRAGYKGLIDKSIGPGATKDEKNLQLFVPLLAGLALIGVAYFGRYSWSWSQYLVAYVLAVDMVGGIITNSTSSAKRWFHREGRGVKQHLGFVAIHFAQLALFSWVFLGSDLWWVFITGSYMMISAGIILKTSLHMRRPVALSLYALSVVLTSHYLDSAPGLEWFLPLFYLKLLVCHLLKEAPFRPQMNANS</sequence>
<keyword evidence="1" id="KW-0472">Membrane</keyword>